<evidence type="ECO:0000256" key="5">
    <source>
        <dbReference type="ARBA" id="ARBA00022692"/>
    </source>
</evidence>
<sequence>MMVGFTISWTGPIFLKIRDPVLSPLSYLPTETELSLVASLLYIGGVPGPYVMSWLSNVYGRKPCIIIGGVVCCLAYSVLVWSQNLAMLYCGRLLSGLTIGIIAVMNLVYIGEIASTKIRGILLTIIGIFTTCGSILVFAVGPYFSYKTATSVGLALSVVFTLFSLFIPESPIFHILIDNVDEVKETLKDLGREDDIENLLESKNNFSKTTTKKDWIELITLRSNKRASFIVFTINILQHCSGIFAILAYSGSIFAMAGSSVSPNISMLIIGLFQVTGSVTAPFFVERNGRKMLLFLSCVACFLSMLLLGVYFYLDHISYAGLMNVKWLPLLILIVFFIGYDAGLSVIPNVLGGEMFTMNVRSKGSAVALTCSWISGFLVTIAFGAITENYGIYTAFWFFSCTCFISCLFTLFFVPETKGKSLLEVQEILEKL</sequence>
<feature type="transmembrane region" description="Helical" evidence="8">
    <location>
        <begin position="64"/>
        <end position="80"/>
    </location>
</feature>
<comment type="subcellular location">
    <subcellularLocation>
        <location evidence="1">Cell membrane</location>
        <topology evidence="1">Multi-pass membrane protein</topology>
    </subcellularLocation>
</comment>
<feature type="transmembrane region" description="Helical" evidence="8">
    <location>
        <begin position="86"/>
        <end position="109"/>
    </location>
</feature>
<comment type="caution">
    <text evidence="10">The sequence shown here is derived from an EMBL/GenBank/DDBJ whole genome shotgun (WGS) entry which is preliminary data.</text>
</comment>
<dbReference type="FunFam" id="1.20.1250.20:FF:000218">
    <property type="entry name" value="facilitated trehalose transporter Tret1"/>
    <property type="match status" value="1"/>
</dbReference>
<feature type="transmembrane region" description="Helical" evidence="8">
    <location>
        <begin position="265"/>
        <end position="285"/>
    </location>
</feature>
<dbReference type="PANTHER" id="PTHR48021:SF1">
    <property type="entry name" value="GH07001P-RELATED"/>
    <property type="match status" value="1"/>
</dbReference>
<evidence type="ECO:0000256" key="3">
    <source>
        <dbReference type="ARBA" id="ARBA00022475"/>
    </source>
</evidence>
<keyword evidence="4" id="KW-0762">Sugar transport</keyword>
<dbReference type="GO" id="GO:0022857">
    <property type="term" value="F:transmembrane transporter activity"/>
    <property type="evidence" value="ECO:0007669"/>
    <property type="project" value="InterPro"/>
</dbReference>
<feature type="transmembrane region" description="Helical" evidence="8">
    <location>
        <begin position="364"/>
        <end position="386"/>
    </location>
</feature>
<feature type="transmembrane region" description="Helical" evidence="8">
    <location>
        <begin position="392"/>
        <end position="414"/>
    </location>
</feature>
<keyword evidence="2" id="KW-0813">Transport</keyword>
<accession>A0AAU9UCR8</accession>
<protein>
    <recommendedName>
        <fullName evidence="9">Major facilitator superfamily (MFS) profile domain-containing protein</fullName>
    </recommendedName>
</protein>
<dbReference type="AlphaFoldDB" id="A0AAU9UCR8"/>
<dbReference type="InterPro" id="IPR036259">
    <property type="entry name" value="MFS_trans_sf"/>
</dbReference>
<feature type="domain" description="Major facilitator superfamily (MFS) profile" evidence="9">
    <location>
        <begin position="1"/>
        <end position="418"/>
    </location>
</feature>
<dbReference type="Pfam" id="PF00083">
    <property type="entry name" value="Sugar_tr"/>
    <property type="match status" value="1"/>
</dbReference>
<dbReference type="GO" id="GO:0005886">
    <property type="term" value="C:plasma membrane"/>
    <property type="evidence" value="ECO:0007669"/>
    <property type="project" value="UniProtKB-SubCell"/>
</dbReference>
<feature type="transmembrane region" description="Helical" evidence="8">
    <location>
        <begin position="326"/>
        <end position="352"/>
    </location>
</feature>
<feature type="transmembrane region" description="Helical" evidence="8">
    <location>
        <begin position="121"/>
        <end position="144"/>
    </location>
</feature>
<evidence type="ECO:0000256" key="1">
    <source>
        <dbReference type="ARBA" id="ARBA00004651"/>
    </source>
</evidence>
<dbReference type="PANTHER" id="PTHR48021">
    <property type="match status" value="1"/>
</dbReference>
<dbReference type="InterPro" id="IPR050549">
    <property type="entry name" value="MFS_Trehalose_Transporter"/>
</dbReference>
<feature type="transmembrane region" description="Helical" evidence="8">
    <location>
        <begin position="34"/>
        <end position="52"/>
    </location>
</feature>
<organism evidence="10 11">
    <name type="scientific">Euphydryas editha</name>
    <name type="common">Edith's checkerspot</name>
    <dbReference type="NCBI Taxonomy" id="104508"/>
    <lineage>
        <taxon>Eukaryota</taxon>
        <taxon>Metazoa</taxon>
        <taxon>Ecdysozoa</taxon>
        <taxon>Arthropoda</taxon>
        <taxon>Hexapoda</taxon>
        <taxon>Insecta</taxon>
        <taxon>Pterygota</taxon>
        <taxon>Neoptera</taxon>
        <taxon>Endopterygota</taxon>
        <taxon>Lepidoptera</taxon>
        <taxon>Glossata</taxon>
        <taxon>Ditrysia</taxon>
        <taxon>Papilionoidea</taxon>
        <taxon>Nymphalidae</taxon>
        <taxon>Nymphalinae</taxon>
        <taxon>Euphydryas</taxon>
    </lineage>
</organism>
<gene>
    <name evidence="10" type="ORF">EEDITHA_LOCUS12169</name>
</gene>
<dbReference type="EMBL" id="CAKOGL010000017">
    <property type="protein sequence ID" value="CAH2096883.1"/>
    <property type="molecule type" value="Genomic_DNA"/>
</dbReference>
<keyword evidence="3" id="KW-1003">Cell membrane</keyword>
<dbReference type="SUPFAM" id="SSF103473">
    <property type="entry name" value="MFS general substrate transporter"/>
    <property type="match status" value="1"/>
</dbReference>
<evidence type="ECO:0000256" key="8">
    <source>
        <dbReference type="SAM" id="Phobius"/>
    </source>
</evidence>
<dbReference type="InterPro" id="IPR005829">
    <property type="entry name" value="Sugar_transporter_CS"/>
</dbReference>
<evidence type="ECO:0000313" key="10">
    <source>
        <dbReference type="EMBL" id="CAH2096883.1"/>
    </source>
</evidence>
<dbReference type="PROSITE" id="PS00217">
    <property type="entry name" value="SUGAR_TRANSPORT_2"/>
    <property type="match status" value="1"/>
</dbReference>
<feature type="transmembrane region" description="Helical" evidence="8">
    <location>
        <begin position="150"/>
        <end position="167"/>
    </location>
</feature>
<evidence type="ECO:0000256" key="4">
    <source>
        <dbReference type="ARBA" id="ARBA00022597"/>
    </source>
</evidence>
<evidence type="ECO:0000256" key="7">
    <source>
        <dbReference type="ARBA" id="ARBA00023136"/>
    </source>
</evidence>
<keyword evidence="5 8" id="KW-0812">Transmembrane</keyword>
<name>A0AAU9UCR8_EUPED</name>
<reference evidence="10" key="1">
    <citation type="submission" date="2022-03" db="EMBL/GenBank/DDBJ databases">
        <authorList>
            <person name="Tunstrom K."/>
        </authorList>
    </citation>
    <scope>NUCLEOTIDE SEQUENCE</scope>
</reference>
<keyword evidence="11" id="KW-1185">Reference proteome</keyword>
<evidence type="ECO:0000256" key="2">
    <source>
        <dbReference type="ARBA" id="ARBA00022448"/>
    </source>
</evidence>
<evidence type="ECO:0000259" key="9">
    <source>
        <dbReference type="PROSITE" id="PS50850"/>
    </source>
</evidence>
<dbReference type="Proteomes" id="UP001153954">
    <property type="component" value="Unassembled WGS sequence"/>
</dbReference>
<keyword evidence="7 8" id="KW-0472">Membrane</keyword>
<dbReference type="InterPro" id="IPR020846">
    <property type="entry name" value="MFS_dom"/>
</dbReference>
<keyword evidence="6 8" id="KW-1133">Transmembrane helix</keyword>
<dbReference type="InterPro" id="IPR005828">
    <property type="entry name" value="MFS_sugar_transport-like"/>
</dbReference>
<dbReference type="Gene3D" id="1.20.1250.20">
    <property type="entry name" value="MFS general substrate transporter like domains"/>
    <property type="match status" value="1"/>
</dbReference>
<dbReference type="PROSITE" id="PS50850">
    <property type="entry name" value="MFS"/>
    <property type="match status" value="1"/>
</dbReference>
<feature type="transmembrane region" description="Helical" evidence="8">
    <location>
        <begin position="292"/>
        <end position="314"/>
    </location>
</feature>
<feature type="transmembrane region" description="Helical" evidence="8">
    <location>
        <begin position="229"/>
        <end position="253"/>
    </location>
</feature>
<evidence type="ECO:0000256" key="6">
    <source>
        <dbReference type="ARBA" id="ARBA00022989"/>
    </source>
</evidence>
<evidence type="ECO:0000313" key="11">
    <source>
        <dbReference type="Proteomes" id="UP001153954"/>
    </source>
</evidence>
<proteinExistence type="predicted"/>